<dbReference type="GO" id="GO:0000160">
    <property type="term" value="P:phosphorelay signal transduction system"/>
    <property type="evidence" value="ECO:0007669"/>
    <property type="project" value="UniProtKB-KW"/>
</dbReference>
<dbReference type="SMART" id="SM00448">
    <property type="entry name" value="REC"/>
    <property type="match status" value="1"/>
</dbReference>
<dbReference type="PANTHER" id="PTHR32071">
    <property type="entry name" value="TRANSCRIPTIONAL REGULATORY PROTEIN"/>
    <property type="match status" value="1"/>
</dbReference>
<dbReference type="InterPro" id="IPR025943">
    <property type="entry name" value="Sigma_54_int_dom_ATP-bd_2"/>
</dbReference>
<evidence type="ECO:0000313" key="11">
    <source>
        <dbReference type="EMBL" id="QEN08481.1"/>
    </source>
</evidence>
<evidence type="ECO:0000256" key="6">
    <source>
        <dbReference type="ARBA" id="ARBA00023125"/>
    </source>
</evidence>
<dbReference type="Pfam" id="PF00158">
    <property type="entry name" value="Sigma54_activat"/>
    <property type="match status" value="1"/>
</dbReference>
<proteinExistence type="predicted"/>
<dbReference type="SUPFAM" id="SSF52540">
    <property type="entry name" value="P-loop containing nucleoside triphosphate hydrolases"/>
    <property type="match status" value="1"/>
</dbReference>
<keyword evidence="6" id="KW-0238">DNA-binding</keyword>
<evidence type="ECO:0000256" key="8">
    <source>
        <dbReference type="PROSITE-ProRule" id="PRU00169"/>
    </source>
</evidence>
<keyword evidence="12" id="KW-1185">Reference proteome</keyword>
<evidence type="ECO:0000256" key="5">
    <source>
        <dbReference type="ARBA" id="ARBA00023015"/>
    </source>
</evidence>
<feature type="domain" description="Response regulatory" evidence="10">
    <location>
        <begin position="2"/>
        <end position="116"/>
    </location>
</feature>
<dbReference type="SUPFAM" id="SSF52172">
    <property type="entry name" value="CheY-like"/>
    <property type="match status" value="1"/>
</dbReference>
<accession>A0A5C1QLH7</accession>
<name>A0A5C1QLH7_9SPIO</name>
<dbReference type="FunFam" id="3.40.50.2300:FF:000018">
    <property type="entry name" value="DNA-binding transcriptional regulator NtrC"/>
    <property type="match status" value="1"/>
</dbReference>
<dbReference type="EMBL" id="CP036150">
    <property type="protein sequence ID" value="QEN08481.1"/>
    <property type="molecule type" value="Genomic_DNA"/>
</dbReference>
<dbReference type="Gene3D" id="3.40.50.2300">
    <property type="match status" value="1"/>
</dbReference>
<evidence type="ECO:0000313" key="12">
    <source>
        <dbReference type="Proteomes" id="UP000324209"/>
    </source>
</evidence>
<evidence type="ECO:0000256" key="7">
    <source>
        <dbReference type="ARBA" id="ARBA00023163"/>
    </source>
</evidence>
<dbReference type="Gene3D" id="1.10.8.60">
    <property type="match status" value="1"/>
</dbReference>
<dbReference type="PROSITE" id="PS50045">
    <property type="entry name" value="SIGMA54_INTERACT_4"/>
    <property type="match status" value="1"/>
</dbReference>
<keyword evidence="7" id="KW-0804">Transcription</keyword>
<dbReference type="RefSeq" id="WP_149486562.1">
    <property type="nucleotide sequence ID" value="NZ_CP036150.1"/>
</dbReference>
<keyword evidence="1 8" id="KW-0597">Phosphoprotein</keyword>
<keyword evidence="5" id="KW-0805">Transcription regulation</keyword>
<dbReference type="PRINTS" id="PR01590">
    <property type="entry name" value="HTHFIS"/>
</dbReference>
<evidence type="ECO:0000256" key="3">
    <source>
        <dbReference type="ARBA" id="ARBA00022840"/>
    </source>
</evidence>
<dbReference type="GO" id="GO:0006355">
    <property type="term" value="P:regulation of DNA-templated transcription"/>
    <property type="evidence" value="ECO:0007669"/>
    <property type="project" value="InterPro"/>
</dbReference>
<dbReference type="InterPro" id="IPR025944">
    <property type="entry name" value="Sigma_54_int_dom_CS"/>
</dbReference>
<dbReference type="InterPro" id="IPR002078">
    <property type="entry name" value="Sigma_54_int"/>
</dbReference>
<dbReference type="Gene3D" id="3.40.50.300">
    <property type="entry name" value="P-loop containing nucleotide triphosphate hydrolases"/>
    <property type="match status" value="1"/>
</dbReference>
<dbReference type="Pfam" id="PF02954">
    <property type="entry name" value="HTH_8"/>
    <property type="match status" value="1"/>
</dbReference>
<dbReference type="InterPro" id="IPR058031">
    <property type="entry name" value="AAA_lid_NorR"/>
</dbReference>
<dbReference type="InterPro" id="IPR027417">
    <property type="entry name" value="P-loop_NTPase"/>
</dbReference>
<dbReference type="Pfam" id="PF25601">
    <property type="entry name" value="AAA_lid_14"/>
    <property type="match status" value="1"/>
</dbReference>
<organism evidence="11 12">
    <name type="scientific">Oceanispirochaeta crateris</name>
    <dbReference type="NCBI Taxonomy" id="2518645"/>
    <lineage>
        <taxon>Bacteria</taxon>
        <taxon>Pseudomonadati</taxon>
        <taxon>Spirochaetota</taxon>
        <taxon>Spirochaetia</taxon>
        <taxon>Spirochaetales</taxon>
        <taxon>Spirochaetaceae</taxon>
        <taxon>Oceanispirochaeta</taxon>
    </lineage>
</organism>
<keyword evidence="2" id="KW-0547">Nucleotide-binding</keyword>
<sequence length="446" mass="50373">MHILIVDDEINIRESLKMILEQEGYEVSCAENGLSAQRMLEVAPYDAGIFDLKMPGMDGLELLKWLKETGLDLPVIMISAFGQVEDAVSALKNGAEDYITKPFEPDLLIEKLKLWDSMHNLEDNFKSGRNLEDDFYFLGKGPEAEKLYTRMKRVARTQSNVLITGESGVGKEVSARLIHDWSEQKDAPFVALNVGGVPENLLESELFGYEQGAFTGADKMKQGLLETASGGSLFLDEIGEMPLNLQVKLLRVLQDRSFRRLGGLKDLTIDSRIITATNRNLEEMVQDGSFREDLYYRLNVARLAIPPLRSRMDDLPRLTGFLLEKLNRKMDMHVETLSREAWEKLNAYSFPGNIRELENLLERAMIFAEGDVLSAEELELSDINVTKAQIPEGFSTDGGRTLKEQEKDSILAALHRWEGNRSHAAKELGISRRTIINKIKEYGLDE</sequence>
<evidence type="ECO:0000256" key="2">
    <source>
        <dbReference type="ARBA" id="ARBA00022741"/>
    </source>
</evidence>
<dbReference type="PROSITE" id="PS00676">
    <property type="entry name" value="SIGMA54_INTERACT_2"/>
    <property type="match status" value="1"/>
</dbReference>
<keyword evidence="4" id="KW-0902">Two-component regulatory system</keyword>
<dbReference type="SMART" id="SM00382">
    <property type="entry name" value="AAA"/>
    <property type="match status" value="1"/>
</dbReference>
<dbReference type="InterPro" id="IPR011006">
    <property type="entry name" value="CheY-like_superfamily"/>
</dbReference>
<dbReference type="KEGG" id="ock:EXM22_10965"/>
<reference evidence="11 12" key="1">
    <citation type="submission" date="2019-02" db="EMBL/GenBank/DDBJ databases">
        <title>Complete Genome Sequence and Methylome Analysis of free living Spirochaetas.</title>
        <authorList>
            <person name="Fomenkov A."/>
            <person name="Dubinina G."/>
            <person name="Leshcheva N."/>
            <person name="Mikheeva N."/>
            <person name="Grabovich M."/>
            <person name="Vincze T."/>
            <person name="Roberts R.J."/>
        </authorList>
    </citation>
    <scope>NUCLEOTIDE SEQUENCE [LARGE SCALE GENOMIC DNA]</scope>
    <source>
        <strain evidence="11 12">K2</strain>
    </source>
</reference>
<evidence type="ECO:0000259" key="10">
    <source>
        <dbReference type="PROSITE" id="PS50110"/>
    </source>
</evidence>
<dbReference type="FunFam" id="3.40.50.300:FF:000006">
    <property type="entry name" value="DNA-binding transcriptional regulator NtrC"/>
    <property type="match status" value="1"/>
</dbReference>
<dbReference type="GO" id="GO:0005524">
    <property type="term" value="F:ATP binding"/>
    <property type="evidence" value="ECO:0007669"/>
    <property type="project" value="UniProtKB-KW"/>
</dbReference>
<dbReference type="SUPFAM" id="SSF46689">
    <property type="entry name" value="Homeodomain-like"/>
    <property type="match status" value="1"/>
</dbReference>
<dbReference type="InterPro" id="IPR002197">
    <property type="entry name" value="HTH_Fis"/>
</dbReference>
<dbReference type="InterPro" id="IPR003593">
    <property type="entry name" value="AAA+_ATPase"/>
</dbReference>
<dbReference type="CDD" id="cd00009">
    <property type="entry name" value="AAA"/>
    <property type="match status" value="1"/>
</dbReference>
<dbReference type="Gene3D" id="1.10.10.60">
    <property type="entry name" value="Homeodomain-like"/>
    <property type="match status" value="1"/>
</dbReference>
<dbReference type="OrthoDB" id="9803970at2"/>
<evidence type="ECO:0000259" key="9">
    <source>
        <dbReference type="PROSITE" id="PS50045"/>
    </source>
</evidence>
<evidence type="ECO:0000256" key="1">
    <source>
        <dbReference type="ARBA" id="ARBA00022553"/>
    </source>
</evidence>
<dbReference type="InterPro" id="IPR001789">
    <property type="entry name" value="Sig_transdc_resp-reg_receiver"/>
</dbReference>
<dbReference type="InterPro" id="IPR009057">
    <property type="entry name" value="Homeodomain-like_sf"/>
</dbReference>
<dbReference type="GO" id="GO:0043565">
    <property type="term" value="F:sequence-specific DNA binding"/>
    <property type="evidence" value="ECO:0007669"/>
    <property type="project" value="InterPro"/>
</dbReference>
<dbReference type="Proteomes" id="UP000324209">
    <property type="component" value="Chromosome"/>
</dbReference>
<gene>
    <name evidence="11" type="ORF">EXM22_10965</name>
</gene>
<feature type="domain" description="Sigma-54 factor interaction" evidence="9">
    <location>
        <begin position="137"/>
        <end position="366"/>
    </location>
</feature>
<keyword evidence="3" id="KW-0067">ATP-binding</keyword>
<dbReference type="PROSITE" id="PS50110">
    <property type="entry name" value="RESPONSE_REGULATORY"/>
    <property type="match status" value="1"/>
</dbReference>
<feature type="modified residue" description="4-aspartylphosphate" evidence="8">
    <location>
        <position position="51"/>
    </location>
</feature>
<dbReference type="Pfam" id="PF00072">
    <property type="entry name" value="Response_reg"/>
    <property type="match status" value="1"/>
</dbReference>
<dbReference type="PROSITE" id="PS00688">
    <property type="entry name" value="SIGMA54_INTERACT_3"/>
    <property type="match status" value="1"/>
</dbReference>
<dbReference type="AlphaFoldDB" id="A0A5C1QLH7"/>
<protein>
    <submittedName>
        <fullName evidence="11">Sigma-54-dependent Fis family transcriptional regulator</fullName>
    </submittedName>
</protein>
<evidence type="ECO:0000256" key="4">
    <source>
        <dbReference type="ARBA" id="ARBA00023012"/>
    </source>
</evidence>